<dbReference type="AlphaFoldDB" id="A0A5S9IRQ9"/>
<keyword evidence="3" id="KW-1185">Reference proteome</keyword>
<evidence type="ECO:0000256" key="1">
    <source>
        <dbReference type="SAM" id="Phobius"/>
    </source>
</evidence>
<proteinExistence type="predicted"/>
<name>A0A5S9IRQ9_UABAM</name>
<keyword evidence="1" id="KW-1133">Transmembrane helix</keyword>
<evidence type="ECO:0000313" key="3">
    <source>
        <dbReference type="Proteomes" id="UP000326354"/>
    </source>
</evidence>
<feature type="transmembrane region" description="Helical" evidence="1">
    <location>
        <begin position="34"/>
        <end position="53"/>
    </location>
</feature>
<protein>
    <submittedName>
        <fullName evidence="2">Uncharacterized protein</fullName>
    </submittedName>
</protein>
<evidence type="ECO:0000313" key="2">
    <source>
        <dbReference type="EMBL" id="BBM85950.1"/>
    </source>
</evidence>
<dbReference type="KEGG" id="uam:UABAM_04336"/>
<gene>
    <name evidence="2" type="ORF">UABAM_04336</name>
</gene>
<reference evidence="2 3" key="1">
    <citation type="submission" date="2019-08" db="EMBL/GenBank/DDBJ databases">
        <title>Complete genome sequence of Candidatus Uab amorphum.</title>
        <authorList>
            <person name="Shiratori T."/>
            <person name="Suzuki S."/>
            <person name="Kakizawa Y."/>
            <person name="Ishida K."/>
        </authorList>
    </citation>
    <scope>NUCLEOTIDE SEQUENCE [LARGE SCALE GENOMIC DNA]</scope>
    <source>
        <strain evidence="2 3">SRT547</strain>
    </source>
</reference>
<keyword evidence="1" id="KW-0812">Transmembrane</keyword>
<accession>A0A5S9IRQ9</accession>
<dbReference type="EMBL" id="AP019860">
    <property type="protein sequence ID" value="BBM85950.1"/>
    <property type="molecule type" value="Genomic_DNA"/>
</dbReference>
<dbReference type="Proteomes" id="UP000326354">
    <property type="component" value="Chromosome"/>
</dbReference>
<feature type="transmembrane region" description="Helical" evidence="1">
    <location>
        <begin position="59"/>
        <end position="80"/>
    </location>
</feature>
<organism evidence="2 3">
    <name type="scientific">Uabimicrobium amorphum</name>
    <dbReference type="NCBI Taxonomy" id="2596890"/>
    <lineage>
        <taxon>Bacteria</taxon>
        <taxon>Pseudomonadati</taxon>
        <taxon>Planctomycetota</taxon>
        <taxon>Candidatus Uabimicrobiia</taxon>
        <taxon>Candidatus Uabimicrobiales</taxon>
        <taxon>Candidatus Uabimicrobiaceae</taxon>
        <taxon>Candidatus Uabimicrobium</taxon>
    </lineage>
</organism>
<dbReference type="RefSeq" id="WP_151970033.1">
    <property type="nucleotide sequence ID" value="NZ_AP019860.1"/>
</dbReference>
<sequence>MGADFVSLLQIMWLVIPILGVLIVSQWPDCPAKLLFMIFLLGRIAVQIGYRFLDQVGFQYSYILNIASLLLQLVLLSALFNLGMMLSQKNSDDTL</sequence>
<keyword evidence="1" id="KW-0472">Membrane</keyword>
<feature type="transmembrane region" description="Helical" evidence="1">
    <location>
        <begin position="6"/>
        <end position="27"/>
    </location>
</feature>